<dbReference type="EMBL" id="UZAH01028038">
    <property type="protein sequence ID" value="VDO97143.1"/>
    <property type="molecule type" value="Genomic_DNA"/>
</dbReference>
<reference evidence="2 3" key="1">
    <citation type="submission" date="2018-11" db="EMBL/GenBank/DDBJ databases">
        <authorList>
            <consortium name="Pathogen Informatics"/>
        </authorList>
    </citation>
    <scope>NUCLEOTIDE SEQUENCE [LARGE SCALE GENOMIC DNA]</scope>
</reference>
<dbReference type="AlphaFoldDB" id="A0A183FYI6"/>
<accession>A0A3P8AYT2</accession>
<organism evidence="3 4">
    <name type="scientific">Heligmosomoides polygyrus</name>
    <name type="common">Parasitic roundworm</name>
    <dbReference type="NCBI Taxonomy" id="6339"/>
    <lineage>
        <taxon>Eukaryota</taxon>
        <taxon>Metazoa</taxon>
        <taxon>Ecdysozoa</taxon>
        <taxon>Nematoda</taxon>
        <taxon>Chromadorea</taxon>
        <taxon>Rhabditida</taxon>
        <taxon>Rhabditina</taxon>
        <taxon>Rhabditomorpha</taxon>
        <taxon>Strongyloidea</taxon>
        <taxon>Heligmosomidae</taxon>
        <taxon>Heligmosomoides</taxon>
    </lineage>
</organism>
<feature type="domain" description="Beta-mannosidase Ig-fold" evidence="1">
    <location>
        <begin position="66"/>
        <end position="135"/>
    </location>
</feature>
<dbReference type="WBParaSite" id="HPBE_0001371201-mRNA-1">
    <property type="protein sequence ID" value="HPBE_0001371201-mRNA-1"/>
    <property type="gene ID" value="HPBE_0001371201"/>
</dbReference>
<dbReference type="InterPro" id="IPR013783">
    <property type="entry name" value="Ig-like_fold"/>
</dbReference>
<dbReference type="Pfam" id="PF17753">
    <property type="entry name" value="Ig_mannosidase"/>
    <property type="match status" value="1"/>
</dbReference>
<reference evidence="4" key="2">
    <citation type="submission" date="2019-09" db="UniProtKB">
        <authorList>
            <consortium name="WormBaseParasite"/>
        </authorList>
    </citation>
    <scope>IDENTIFICATION</scope>
</reference>
<protein>
    <submittedName>
        <fullName evidence="4">Beta-mannosidase</fullName>
    </submittedName>
</protein>
<dbReference type="OrthoDB" id="2866996at2759"/>
<keyword evidence="3" id="KW-1185">Reference proteome</keyword>
<accession>A0A183FYI6</accession>
<dbReference type="Gene3D" id="2.60.40.10">
    <property type="entry name" value="Immunoglobulins"/>
    <property type="match status" value="1"/>
</dbReference>
<evidence type="ECO:0000313" key="3">
    <source>
        <dbReference type="Proteomes" id="UP000050761"/>
    </source>
</evidence>
<evidence type="ECO:0000259" key="1">
    <source>
        <dbReference type="Pfam" id="PF17753"/>
    </source>
</evidence>
<gene>
    <name evidence="2" type="ORF">HPBE_LOCUS13713</name>
</gene>
<dbReference type="Proteomes" id="UP000050761">
    <property type="component" value="Unassembled WGS sequence"/>
</dbReference>
<evidence type="ECO:0000313" key="2">
    <source>
        <dbReference type="EMBL" id="VDO97143.1"/>
    </source>
</evidence>
<proteinExistence type="predicted"/>
<dbReference type="InterPro" id="IPR041625">
    <property type="entry name" value="Beta-mannosidase_Ig"/>
</dbReference>
<sequence>MVRPTQAFGPCRPKSRWLTGDADFLIRGRLLDSSGENLAPETVLLPDKLYQIDFKLLGDVSIAEVKQLDKLTYSVTVNATSLSPYTWISVSKRFLGWFSDNGFTMTVPSRVLKLHLREPLDLSRNDFKVCNLKNCGAL</sequence>
<name>A0A183FYI6_HELPZ</name>
<evidence type="ECO:0000313" key="4">
    <source>
        <dbReference type="WBParaSite" id="HPBE_0001371201-mRNA-1"/>
    </source>
</evidence>